<feature type="compositionally biased region" description="Low complexity" evidence="4">
    <location>
        <begin position="94"/>
        <end position="103"/>
    </location>
</feature>
<dbReference type="KEGG" id="lco:104934437"/>
<dbReference type="Gene3D" id="1.25.40.20">
    <property type="entry name" value="Ankyrin repeat-containing domain"/>
    <property type="match status" value="2"/>
</dbReference>
<dbReference type="UniPathway" id="UPA00143"/>
<dbReference type="InterPro" id="IPR051637">
    <property type="entry name" value="Ank_repeat_dom-contain_49"/>
</dbReference>
<evidence type="ECO:0000256" key="3">
    <source>
        <dbReference type="ARBA" id="ARBA00023043"/>
    </source>
</evidence>
<protein>
    <submittedName>
        <fullName evidence="5">Ankyrin repeat and SOCS box protein 2</fullName>
    </submittedName>
</protein>
<dbReference type="AlphaFoldDB" id="A0A0F8AJ45"/>
<keyword evidence="3" id="KW-0040">ANK repeat</keyword>
<dbReference type="EMBL" id="REGW02000014">
    <property type="protein sequence ID" value="KAE8286505.1"/>
    <property type="molecule type" value="Genomic_DNA"/>
</dbReference>
<name>A0A0F8AJ45_LARCR</name>
<feature type="region of interest" description="Disordered" evidence="4">
    <location>
        <begin position="54"/>
        <end position="129"/>
    </location>
</feature>
<dbReference type="SMART" id="SM00248">
    <property type="entry name" value="ANK"/>
    <property type="match status" value="10"/>
</dbReference>
<keyword evidence="6" id="KW-1185">Reference proteome</keyword>
<dbReference type="PROSITE" id="PS50297">
    <property type="entry name" value="ANK_REP_REGION"/>
    <property type="match status" value="8"/>
</dbReference>
<dbReference type="InterPro" id="IPR036036">
    <property type="entry name" value="SOCS_box-like_dom_sf"/>
</dbReference>
<dbReference type="eggNOG" id="KOG0504">
    <property type="taxonomic scope" value="Eukaryota"/>
</dbReference>
<dbReference type="PRINTS" id="PR01415">
    <property type="entry name" value="ANKYRIN"/>
</dbReference>
<reference evidence="5 6" key="1">
    <citation type="submission" date="2019-07" db="EMBL/GenBank/DDBJ databases">
        <title>Chromosome genome assembly for large yellow croaker.</title>
        <authorList>
            <person name="Xiao S."/>
        </authorList>
    </citation>
    <scope>NUCLEOTIDE SEQUENCE [LARGE SCALE GENOMIC DNA]</scope>
    <source>
        <strain evidence="5">JMULYC20181020</strain>
        <tissue evidence="5">Muscle</tissue>
    </source>
</reference>
<organism evidence="5 6">
    <name type="scientific">Larimichthys crocea</name>
    <name type="common">Large yellow croaker</name>
    <name type="synonym">Pseudosciaena crocea</name>
    <dbReference type="NCBI Taxonomy" id="215358"/>
    <lineage>
        <taxon>Eukaryota</taxon>
        <taxon>Metazoa</taxon>
        <taxon>Chordata</taxon>
        <taxon>Craniata</taxon>
        <taxon>Vertebrata</taxon>
        <taxon>Euteleostomi</taxon>
        <taxon>Actinopterygii</taxon>
        <taxon>Neopterygii</taxon>
        <taxon>Teleostei</taxon>
        <taxon>Neoteleostei</taxon>
        <taxon>Acanthomorphata</taxon>
        <taxon>Eupercaria</taxon>
        <taxon>Sciaenidae</taxon>
        <taxon>Larimichthys</taxon>
    </lineage>
</organism>
<comment type="caution">
    <text evidence="5">The sequence shown here is derived from an EMBL/GenBank/DDBJ whole genome shotgun (WGS) entry which is preliminary data.</text>
</comment>
<evidence type="ECO:0000313" key="5">
    <source>
        <dbReference type="EMBL" id="KAE8286505.1"/>
    </source>
</evidence>
<evidence type="ECO:0000256" key="2">
    <source>
        <dbReference type="ARBA" id="ARBA00022737"/>
    </source>
</evidence>
<proteinExistence type="predicted"/>
<dbReference type="Pfam" id="PF07525">
    <property type="entry name" value="SOCS_box"/>
    <property type="match status" value="1"/>
</dbReference>
<dbReference type="Pfam" id="PF12796">
    <property type="entry name" value="Ank_2"/>
    <property type="match status" value="2"/>
</dbReference>
<dbReference type="Pfam" id="PF00023">
    <property type="entry name" value="Ank"/>
    <property type="match status" value="1"/>
</dbReference>
<dbReference type="OrthoDB" id="539213at2759"/>
<dbReference type="InterPro" id="IPR002110">
    <property type="entry name" value="Ankyrin_rpt"/>
</dbReference>
<sequence length="694" mass="76573">MASANISWSRSTASSLFSEEYSLCSNLSDDELLQLAIERSLTDIHCNPANVTIAAASTPPDPPHDENLNATARNPNQPGYSSHDPPANDDSHNPPENSNSHNPFPTTAHYSSPNPPNERPPDPKTFDGIVSHFRTGYGKRMVAYRRIDGSLVHIFPEPEEEEEPLFKAILDGDARRVKALVMRPETNLMLPSKPGWLAIHQAAWYGKDICLRVLLSAQPGMINKQTERGESALLLAISRNHLQCVEVLLENGADAELPNYDRETPLYKACERNSPRLVAVLLNHGVAVNTHCIQGWTPLQEAVYENNVEICEMLMKAGAKHNLTNTYGISPLFTAAQAGQLATLRLLVKHGADIDSQAPDGATALYEAAKNGHEEIIELLVSQKADANKPGKNGLLPLHIAAQRGSDTIVSMLITVTSKVRVWRTGISPLHLAAERNRNDVLEVLIEAGFDVNAQLSNERSKLYEDHRSTVLYFAVINSNIDAVRMLLEAGANPNLDVFTPLMVAARMGCIQIITLLVEHGADINADIPTHPTTFPAVYIFSMKYLPMFKYLLDNGGHALSCFDCVYGSQPHPPLKTTRSERGDLQVLPVAQETTGVQFCEMISIPSICRWAGPIIDVLLDYVGHVTLCSRLMEHLNSYPDWSVIKDKAAPPRPLLHLCRLQILQLVGHRHLKKLPLPGGLIRFLIHDEGLEDE</sequence>
<evidence type="ECO:0000313" key="6">
    <source>
        <dbReference type="Proteomes" id="UP000424527"/>
    </source>
</evidence>
<dbReference type="SMART" id="SM00253">
    <property type="entry name" value="SOCS"/>
    <property type="match status" value="1"/>
</dbReference>
<dbReference type="SUPFAM" id="SSF158235">
    <property type="entry name" value="SOCS box-like"/>
    <property type="match status" value="1"/>
</dbReference>
<keyword evidence="2" id="KW-0677">Repeat</keyword>
<dbReference type="GO" id="GO:0016567">
    <property type="term" value="P:protein ubiquitination"/>
    <property type="evidence" value="ECO:0007669"/>
    <property type="project" value="UniProtKB-UniPathway"/>
</dbReference>
<comment type="pathway">
    <text evidence="1">Protein modification; protein ubiquitination.</text>
</comment>
<gene>
    <name evidence="5" type="ORF">D5F01_LYC14440</name>
</gene>
<dbReference type="Proteomes" id="UP000424527">
    <property type="component" value="Unassembled WGS sequence"/>
</dbReference>
<dbReference type="SUPFAM" id="SSF48403">
    <property type="entry name" value="Ankyrin repeat"/>
    <property type="match status" value="1"/>
</dbReference>
<dbReference type="PANTHER" id="PTHR24180">
    <property type="entry name" value="CYCLIN-DEPENDENT KINASE INHIBITOR 2C-RELATED"/>
    <property type="match status" value="1"/>
</dbReference>
<dbReference type="InterPro" id="IPR036770">
    <property type="entry name" value="Ankyrin_rpt-contain_sf"/>
</dbReference>
<accession>A0A0F8AJ45</accession>
<dbReference type="PROSITE" id="PS50088">
    <property type="entry name" value="ANK_REPEAT"/>
    <property type="match status" value="8"/>
</dbReference>
<dbReference type="PANTHER" id="PTHR24180:SF45">
    <property type="entry name" value="POLY [ADP-RIBOSE] POLYMERASE TANKYRASE"/>
    <property type="match status" value="1"/>
</dbReference>
<dbReference type="InterPro" id="IPR001496">
    <property type="entry name" value="SOCS_box"/>
</dbReference>
<evidence type="ECO:0000256" key="4">
    <source>
        <dbReference type="SAM" id="MobiDB-lite"/>
    </source>
</evidence>
<feature type="compositionally biased region" description="Polar residues" evidence="4">
    <location>
        <begin position="68"/>
        <end position="80"/>
    </location>
</feature>
<evidence type="ECO:0000256" key="1">
    <source>
        <dbReference type="ARBA" id="ARBA00004906"/>
    </source>
</evidence>
<dbReference type="Pfam" id="PF13857">
    <property type="entry name" value="Ank_5"/>
    <property type="match status" value="1"/>
</dbReference>
<dbReference type="SMART" id="SM00969">
    <property type="entry name" value="SOCS_box"/>
    <property type="match status" value="1"/>
</dbReference>
<dbReference type="GO" id="GO:0035556">
    <property type="term" value="P:intracellular signal transduction"/>
    <property type="evidence" value="ECO:0007669"/>
    <property type="project" value="InterPro"/>
</dbReference>
<dbReference type="PROSITE" id="PS50225">
    <property type="entry name" value="SOCS"/>
    <property type="match status" value="1"/>
</dbReference>